<organism evidence="1 2">
    <name type="scientific">endosymbiont of Escarpia spicata</name>
    <dbReference type="NCBI Taxonomy" id="2200908"/>
    <lineage>
        <taxon>Bacteria</taxon>
        <taxon>Pseudomonadati</taxon>
        <taxon>Pseudomonadota</taxon>
        <taxon>Gammaproteobacteria</taxon>
        <taxon>sulfur-oxidizing symbionts</taxon>
    </lineage>
</organism>
<dbReference type="Pfam" id="PF02597">
    <property type="entry name" value="ThiS"/>
    <property type="match status" value="1"/>
</dbReference>
<dbReference type="EMBL" id="QFXE01000008">
    <property type="protein sequence ID" value="RDH86853.1"/>
    <property type="molecule type" value="Genomic_DNA"/>
</dbReference>
<proteinExistence type="predicted"/>
<dbReference type="AlphaFoldDB" id="A0A370DPL7"/>
<comment type="caution">
    <text evidence="1">The sequence shown here is derived from an EMBL/GenBank/DDBJ whole genome shotgun (WGS) entry which is preliminary data.</text>
</comment>
<accession>A0A370DPL7</accession>
<evidence type="ECO:0000313" key="2">
    <source>
        <dbReference type="Proteomes" id="UP000254771"/>
    </source>
</evidence>
<dbReference type="CDD" id="cd00565">
    <property type="entry name" value="Ubl_ThiS"/>
    <property type="match status" value="1"/>
</dbReference>
<dbReference type="InterPro" id="IPR012675">
    <property type="entry name" value="Beta-grasp_dom_sf"/>
</dbReference>
<evidence type="ECO:0000313" key="1">
    <source>
        <dbReference type="EMBL" id="RDH86853.1"/>
    </source>
</evidence>
<reference evidence="1 2" key="1">
    <citation type="journal article" date="2018" name="ISME J.">
        <title>Endosymbiont genomes yield clues of tubeworm success.</title>
        <authorList>
            <person name="Li Y."/>
            <person name="Liles M.R."/>
            <person name="Halanych K.M."/>
        </authorList>
    </citation>
    <scope>NUCLEOTIDE SEQUENCE [LARGE SCALE GENOMIC DNA]</scope>
    <source>
        <strain evidence="1">A1462</strain>
    </source>
</reference>
<dbReference type="InterPro" id="IPR010035">
    <property type="entry name" value="Thi_S"/>
</dbReference>
<gene>
    <name evidence="1" type="primary">thiS</name>
    <name evidence="1" type="ORF">DIZ78_06935</name>
</gene>
<dbReference type="NCBIfam" id="TIGR01683">
    <property type="entry name" value="thiS"/>
    <property type="match status" value="1"/>
</dbReference>
<keyword evidence="2" id="KW-1185">Reference proteome</keyword>
<dbReference type="InterPro" id="IPR003749">
    <property type="entry name" value="ThiS/MoaD-like"/>
</dbReference>
<dbReference type="Proteomes" id="UP000254771">
    <property type="component" value="Unassembled WGS sequence"/>
</dbReference>
<protein>
    <submittedName>
        <fullName evidence="1">Thiamine biosynthesis protein ThiS</fullName>
    </submittedName>
</protein>
<dbReference type="PANTHER" id="PTHR34472:SF1">
    <property type="entry name" value="SULFUR CARRIER PROTEIN THIS"/>
    <property type="match status" value="1"/>
</dbReference>
<dbReference type="SUPFAM" id="SSF54285">
    <property type="entry name" value="MoaD/ThiS"/>
    <property type="match status" value="1"/>
</dbReference>
<dbReference type="PANTHER" id="PTHR34472">
    <property type="entry name" value="SULFUR CARRIER PROTEIN THIS"/>
    <property type="match status" value="1"/>
</dbReference>
<sequence>MQIYINGAEKQIPDDTDMVGLIEQLELTEQRIAVEVNEELIPRSTFSGHHLHAGDKVEIIHAVGGG</sequence>
<name>A0A370DPL7_9GAMM</name>
<dbReference type="Gene3D" id="3.10.20.30">
    <property type="match status" value="1"/>
</dbReference>
<dbReference type="InterPro" id="IPR016155">
    <property type="entry name" value="Mopterin_synth/thiamin_S_b"/>
</dbReference>